<dbReference type="Gene3D" id="2.40.50.140">
    <property type="entry name" value="Nucleic acid-binding proteins"/>
    <property type="match status" value="1"/>
</dbReference>
<evidence type="ECO:0000256" key="4">
    <source>
        <dbReference type="PROSITE-ProRule" id="PRU01024"/>
    </source>
</evidence>
<dbReference type="PROSITE" id="PS51687">
    <property type="entry name" value="SAM_MT_RNA_M5U"/>
    <property type="match status" value="1"/>
</dbReference>
<proteinExistence type="inferred from homology"/>
<dbReference type="AlphaFoldDB" id="A0A9D1PTH6"/>
<dbReference type="PROSITE" id="PS01230">
    <property type="entry name" value="TRMA_1"/>
    <property type="match status" value="1"/>
</dbReference>
<dbReference type="Gene3D" id="3.40.50.150">
    <property type="entry name" value="Vaccinia Virus protein VP39"/>
    <property type="match status" value="1"/>
</dbReference>
<evidence type="ECO:0000256" key="1">
    <source>
        <dbReference type="ARBA" id="ARBA00022603"/>
    </source>
</evidence>
<feature type="active site" description="Nucleophile" evidence="4">
    <location>
        <position position="330"/>
    </location>
</feature>
<dbReference type="InterPro" id="IPR030390">
    <property type="entry name" value="MeTrfase_TrmA_AS"/>
</dbReference>
<evidence type="ECO:0000313" key="6">
    <source>
        <dbReference type="EMBL" id="HIV98604.1"/>
    </source>
</evidence>
<dbReference type="EMBL" id="DXHU01000008">
    <property type="protein sequence ID" value="HIV98604.1"/>
    <property type="molecule type" value="Genomic_DNA"/>
</dbReference>
<keyword evidence="2 4" id="KW-0808">Transferase</keyword>
<dbReference type="SUPFAM" id="SSF53335">
    <property type="entry name" value="S-adenosyl-L-methionine-dependent methyltransferases"/>
    <property type="match status" value="1"/>
</dbReference>
<feature type="binding site" evidence="4">
    <location>
        <position position="303"/>
    </location>
    <ligand>
        <name>S-adenosyl-L-methionine</name>
        <dbReference type="ChEBI" id="CHEBI:59789"/>
    </ligand>
</feature>
<reference evidence="6" key="2">
    <citation type="submission" date="2021-04" db="EMBL/GenBank/DDBJ databases">
        <authorList>
            <person name="Gilroy R."/>
        </authorList>
    </citation>
    <scope>NUCLEOTIDE SEQUENCE</scope>
    <source>
        <strain evidence="6">Gambia11-129</strain>
    </source>
</reference>
<evidence type="ECO:0000256" key="3">
    <source>
        <dbReference type="ARBA" id="ARBA00022691"/>
    </source>
</evidence>
<comment type="similarity">
    <text evidence="4">Belongs to the class I-like SAM-binding methyltransferase superfamily. RNA M5U methyltransferase family.</text>
</comment>
<dbReference type="GO" id="GO:0070475">
    <property type="term" value="P:rRNA base methylation"/>
    <property type="evidence" value="ECO:0007669"/>
    <property type="project" value="TreeGrafter"/>
</dbReference>
<dbReference type="PANTHER" id="PTHR11061:SF30">
    <property type="entry name" value="TRNA (URACIL(54)-C(5))-METHYLTRANSFERASE"/>
    <property type="match status" value="1"/>
</dbReference>
<dbReference type="InterPro" id="IPR012340">
    <property type="entry name" value="NA-bd_OB-fold"/>
</dbReference>
<keyword evidence="1 4" id="KW-0489">Methyltransferase</keyword>
<protein>
    <submittedName>
        <fullName evidence="6">Class I SAM-dependent RNA methyltransferase</fullName>
    </submittedName>
</protein>
<sequence length="372" mass="41439">MIAGRLVENALSLTHEKELTYLISGALPGEDVEIEERARKGSTVFASVVSIKKKSADRIDPVCPYYDICGGCDFLIVNEERSAFYKAEIVKDNLRHIADVEKFNILSPFYGSFNGYRHRCRFHVDVKKKEIGFLRKNSSSLVPLSSCMALSQKLNEELEKKDSILKAAHQIMLEKGVNPKTHLVEVPAVSYSDQVSFSDSEIDVLGYKVSANVFFQSNPSLLPSMLSFVKENTAGSSVMDLYSGVGTFSRLFEGEDKKVFAVEREKRCLALSKKNAPSAMSITSDASLYLKKNRGHFDTVIVDPPRTGLDRAVVDALKAMRSSRIIYVSCSSVTASRDLKILLEAYTLSSCRLFDFYPGTSHTETVYVLDLK</sequence>
<dbReference type="Pfam" id="PF05958">
    <property type="entry name" value="tRNA_U5-meth_tr"/>
    <property type="match status" value="1"/>
</dbReference>
<feature type="active site" evidence="5">
    <location>
        <position position="330"/>
    </location>
</feature>
<comment type="caution">
    <text evidence="6">The sequence shown here is derived from an EMBL/GenBank/DDBJ whole genome shotgun (WGS) entry which is preliminary data.</text>
</comment>
<organism evidence="6 7">
    <name type="scientific">Candidatus Ornithospirochaeta avicola</name>
    <dbReference type="NCBI Taxonomy" id="2840896"/>
    <lineage>
        <taxon>Bacteria</taxon>
        <taxon>Pseudomonadati</taxon>
        <taxon>Spirochaetota</taxon>
        <taxon>Spirochaetia</taxon>
        <taxon>Spirochaetales</taxon>
        <taxon>Spirochaetaceae</taxon>
        <taxon>Spirochaetaceae incertae sedis</taxon>
        <taxon>Candidatus Ornithospirochaeta</taxon>
    </lineage>
</organism>
<dbReference type="Gene3D" id="2.40.50.1070">
    <property type="match status" value="2"/>
</dbReference>
<feature type="binding site" evidence="4">
    <location>
        <position position="263"/>
    </location>
    <ligand>
        <name>S-adenosyl-L-methionine</name>
        <dbReference type="ChEBI" id="CHEBI:59789"/>
    </ligand>
</feature>
<name>A0A9D1PTH6_9SPIO</name>
<dbReference type="GO" id="GO:0070041">
    <property type="term" value="F:rRNA (uridine-C5-)-methyltransferase activity"/>
    <property type="evidence" value="ECO:0007669"/>
    <property type="project" value="TreeGrafter"/>
</dbReference>
<dbReference type="InterPro" id="IPR010280">
    <property type="entry name" value="U5_MeTrfase_fam"/>
</dbReference>
<dbReference type="CDD" id="cd02440">
    <property type="entry name" value="AdoMet_MTases"/>
    <property type="match status" value="1"/>
</dbReference>
<gene>
    <name evidence="6" type="ORF">IAB12_02345</name>
</gene>
<accession>A0A9D1PTH6</accession>
<dbReference type="PANTHER" id="PTHR11061">
    <property type="entry name" value="RNA M5U METHYLTRANSFERASE"/>
    <property type="match status" value="1"/>
</dbReference>
<evidence type="ECO:0000313" key="7">
    <source>
        <dbReference type="Proteomes" id="UP000823936"/>
    </source>
</evidence>
<feature type="binding site" evidence="4">
    <location>
        <position position="242"/>
    </location>
    <ligand>
        <name>S-adenosyl-L-methionine</name>
        <dbReference type="ChEBI" id="CHEBI:59789"/>
    </ligand>
</feature>
<dbReference type="InterPro" id="IPR029063">
    <property type="entry name" value="SAM-dependent_MTases_sf"/>
</dbReference>
<evidence type="ECO:0000256" key="5">
    <source>
        <dbReference type="PROSITE-ProRule" id="PRU10015"/>
    </source>
</evidence>
<reference evidence="6" key="1">
    <citation type="journal article" date="2021" name="PeerJ">
        <title>Extensive microbial diversity within the chicken gut microbiome revealed by metagenomics and culture.</title>
        <authorList>
            <person name="Gilroy R."/>
            <person name="Ravi A."/>
            <person name="Getino M."/>
            <person name="Pursley I."/>
            <person name="Horton D.L."/>
            <person name="Alikhan N.F."/>
            <person name="Baker D."/>
            <person name="Gharbi K."/>
            <person name="Hall N."/>
            <person name="Watson M."/>
            <person name="Adriaenssens E.M."/>
            <person name="Foster-Nyarko E."/>
            <person name="Jarju S."/>
            <person name="Secka A."/>
            <person name="Antonio M."/>
            <person name="Oren A."/>
            <person name="Chaudhuri R.R."/>
            <person name="La Ragione R."/>
            <person name="Hildebrand F."/>
            <person name="Pallen M.J."/>
        </authorList>
    </citation>
    <scope>NUCLEOTIDE SEQUENCE</scope>
    <source>
        <strain evidence="6">Gambia11-129</strain>
    </source>
</reference>
<dbReference type="Proteomes" id="UP000823936">
    <property type="component" value="Unassembled WGS sequence"/>
</dbReference>
<keyword evidence="3 4" id="KW-0949">S-adenosyl-L-methionine</keyword>
<evidence type="ECO:0000256" key="2">
    <source>
        <dbReference type="ARBA" id="ARBA00022679"/>
    </source>
</evidence>
<feature type="binding site" evidence="4">
    <location>
        <position position="216"/>
    </location>
    <ligand>
        <name>S-adenosyl-L-methionine</name>
        <dbReference type="ChEBI" id="CHEBI:59789"/>
    </ligand>
</feature>